<evidence type="ECO:0000313" key="4">
    <source>
        <dbReference type="EMBL" id="MQY30897.1"/>
    </source>
</evidence>
<dbReference type="Gene3D" id="1.10.357.10">
    <property type="entry name" value="Tetracycline Repressor, domain 2"/>
    <property type="match status" value="1"/>
</dbReference>
<dbReference type="PANTHER" id="PTHR30055:SF220">
    <property type="entry name" value="TETR-FAMILY REGULATORY PROTEIN"/>
    <property type="match status" value="1"/>
</dbReference>
<sequence>MIRRAGPSGRGRYHHGDLRAALVDTAIELLAEKGPESFSLAEASRRLGVAASAPYRHFADREALLVAVAVRAAQRLAEHLAGIDGDAGPQDRLCAAVRAFVRFADTERPLFRALTTSGLDKTRHPEIAAAAAPIITAFAGPATELAGAQGETLAAVVAATAQGHALLLLDGAFGTGESARESAAEQAAAATRALVAGRAELGPDAGQAPAPRR</sequence>
<dbReference type="PRINTS" id="PR00455">
    <property type="entry name" value="HTHTETR"/>
</dbReference>
<accession>A0A7K0DZE1</accession>
<dbReference type="GO" id="GO:0003700">
    <property type="term" value="F:DNA-binding transcription factor activity"/>
    <property type="evidence" value="ECO:0007669"/>
    <property type="project" value="TreeGrafter"/>
</dbReference>
<dbReference type="InterPro" id="IPR036271">
    <property type="entry name" value="Tet_transcr_reg_TetR-rel_C_sf"/>
</dbReference>
<protein>
    <recommendedName>
        <fullName evidence="3">HTH tetR-type domain-containing protein</fullName>
    </recommendedName>
</protein>
<dbReference type="PROSITE" id="PS50977">
    <property type="entry name" value="HTH_TETR_2"/>
    <property type="match status" value="1"/>
</dbReference>
<comment type="caution">
    <text evidence="4">The sequence shown here is derived from an EMBL/GenBank/DDBJ whole genome shotgun (WGS) entry which is preliminary data.</text>
</comment>
<organism evidence="4 5">
    <name type="scientific">Nocardia aurantia</name>
    <dbReference type="NCBI Taxonomy" id="2585199"/>
    <lineage>
        <taxon>Bacteria</taxon>
        <taxon>Bacillati</taxon>
        <taxon>Actinomycetota</taxon>
        <taxon>Actinomycetes</taxon>
        <taxon>Mycobacteriales</taxon>
        <taxon>Nocardiaceae</taxon>
        <taxon>Nocardia</taxon>
    </lineage>
</organism>
<evidence type="ECO:0000256" key="1">
    <source>
        <dbReference type="ARBA" id="ARBA00023125"/>
    </source>
</evidence>
<keyword evidence="5" id="KW-1185">Reference proteome</keyword>
<dbReference type="AlphaFoldDB" id="A0A7K0DZE1"/>
<dbReference type="RefSeq" id="WP_153348138.1">
    <property type="nucleotide sequence ID" value="NZ_WEGI01000015.1"/>
</dbReference>
<dbReference type="PANTHER" id="PTHR30055">
    <property type="entry name" value="HTH-TYPE TRANSCRIPTIONAL REGULATOR RUTR"/>
    <property type="match status" value="1"/>
</dbReference>
<evidence type="ECO:0000259" key="3">
    <source>
        <dbReference type="PROSITE" id="PS50977"/>
    </source>
</evidence>
<dbReference type="GO" id="GO:0000976">
    <property type="term" value="F:transcription cis-regulatory region binding"/>
    <property type="evidence" value="ECO:0007669"/>
    <property type="project" value="TreeGrafter"/>
</dbReference>
<feature type="DNA-binding region" description="H-T-H motif" evidence="2">
    <location>
        <begin position="39"/>
        <end position="58"/>
    </location>
</feature>
<feature type="domain" description="HTH tetR-type" evidence="3">
    <location>
        <begin position="16"/>
        <end position="76"/>
    </location>
</feature>
<reference evidence="4 5" key="1">
    <citation type="submission" date="2019-10" db="EMBL/GenBank/DDBJ databases">
        <title>Nocardia macrotermitis sp. nov. and Nocardia aurantia sp. nov., isolated from the gut of fungus growing-termite Macrotermes natalensis.</title>
        <authorList>
            <person name="Benndorf R."/>
            <person name="Schwitalla J."/>
            <person name="Martin K."/>
            <person name="De Beer W."/>
            <person name="Kaster A.-K."/>
            <person name="Vollmers J."/>
            <person name="Poulsen M."/>
            <person name="Beemelmanns C."/>
        </authorList>
    </citation>
    <scope>NUCLEOTIDE SEQUENCE [LARGE SCALE GENOMIC DNA]</scope>
    <source>
        <strain evidence="4 5">RB56</strain>
    </source>
</reference>
<gene>
    <name evidence="4" type="ORF">NRB56_65010</name>
</gene>
<dbReference type="EMBL" id="WEGI01000015">
    <property type="protein sequence ID" value="MQY30897.1"/>
    <property type="molecule type" value="Genomic_DNA"/>
</dbReference>
<dbReference type="SUPFAM" id="SSF48498">
    <property type="entry name" value="Tetracyclin repressor-like, C-terminal domain"/>
    <property type="match status" value="1"/>
</dbReference>
<keyword evidence="1 2" id="KW-0238">DNA-binding</keyword>
<proteinExistence type="predicted"/>
<dbReference type="Pfam" id="PF00440">
    <property type="entry name" value="TetR_N"/>
    <property type="match status" value="1"/>
</dbReference>
<dbReference type="InterPro" id="IPR009057">
    <property type="entry name" value="Homeodomain-like_sf"/>
</dbReference>
<evidence type="ECO:0000256" key="2">
    <source>
        <dbReference type="PROSITE-ProRule" id="PRU00335"/>
    </source>
</evidence>
<dbReference type="InterPro" id="IPR050109">
    <property type="entry name" value="HTH-type_TetR-like_transc_reg"/>
</dbReference>
<dbReference type="InterPro" id="IPR001647">
    <property type="entry name" value="HTH_TetR"/>
</dbReference>
<dbReference type="SUPFAM" id="SSF46689">
    <property type="entry name" value="Homeodomain-like"/>
    <property type="match status" value="1"/>
</dbReference>
<name>A0A7K0DZE1_9NOCA</name>
<dbReference type="Proteomes" id="UP000431401">
    <property type="component" value="Unassembled WGS sequence"/>
</dbReference>
<dbReference type="OrthoDB" id="3173376at2"/>
<evidence type="ECO:0000313" key="5">
    <source>
        <dbReference type="Proteomes" id="UP000431401"/>
    </source>
</evidence>